<dbReference type="RefSeq" id="WP_009493825.1">
    <property type="nucleotide sequence ID" value="NZ_CP141048.1"/>
</dbReference>
<dbReference type="AlphaFoldDB" id="I4YN34"/>
<reference evidence="2 3" key="1">
    <citation type="submission" date="2012-02" db="EMBL/GenBank/DDBJ databases">
        <title>Improved High-Quality Draft sequence of Microvirga sp. WSM3557.</title>
        <authorList>
            <consortium name="US DOE Joint Genome Institute"/>
            <person name="Lucas S."/>
            <person name="Han J."/>
            <person name="Lapidus A."/>
            <person name="Cheng J.-F."/>
            <person name="Goodwin L."/>
            <person name="Pitluck S."/>
            <person name="Peters L."/>
            <person name="Zhang X."/>
            <person name="Detter J.C."/>
            <person name="Han C."/>
            <person name="Tapia R."/>
            <person name="Land M."/>
            <person name="Hauser L."/>
            <person name="Kyrpides N."/>
            <person name="Ivanova N."/>
            <person name="Pagani I."/>
            <person name="Brau L."/>
            <person name="Yates R."/>
            <person name="O'Hara G."/>
            <person name="Rui T."/>
            <person name="Howieson J."/>
            <person name="Reeve W."/>
            <person name="Woyke T."/>
        </authorList>
    </citation>
    <scope>NUCLEOTIDE SEQUENCE [LARGE SCALE GENOMIC DNA]</scope>
    <source>
        <strain evidence="2 3">WSM3557</strain>
    </source>
</reference>
<evidence type="ECO:0000313" key="2">
    <source>
        <dbReference type="EMBL" id="EIM25376.1"/>
    </source>
</evidence>
<dbReference type="PANTHER" id="PTHR33608:SF12">
    <property type="entry name" value="DUF58 DOMAIN-CONTAINING PROTEIN"/>
    <property type="match status" value="1"/>
</dbReference>
<dbReference type="Gene3D" id="3.40.50.410">
    <property type="entry name" value="von Willebrand factor, type A domain"/>
    <property type="match status" value="1"/>
</dbReference>
<dbReference type="Pfam" id="PF01882">
    <property type="entry name" value="DUF58"/>
    <property type="match status" value="1"/>
</dbReference>
<feature type="domain" description="DUF58" evidence="1">
    <location>
        <begin position="63"/>
        <end position="282"/>
    </location>
</feature>
<dbReference type="InterPro" id="IPR036465">
    <property type="entry name" value="vWFA_dom_sf"/>
</dbReference>
<dbReference type="SUPFAM" id="SSF53300">
    <property type="entry name" value="vWA-like"/>
    <property type="match status" value="1"/>
</dbReference>
<dbReference type="PATRIC" id="fig|864069.3.peg.6536"/>
<dbReference type="Proteomes" id="UP000003947">
    <property type="component" value="Unassembled WGS sequence"/>
</dbReference>
<dbReference type="eggNOG" id="COG1721">
    <property type="taxonomic scope" value="Bacteria"/>
</dbReference>
<name>I4YN34_9HYPH</name>
<keyword evidence="3" id="KW-1185">Reference proteome</keyword>
<dbReference type="OrthoDB" id="9776116at2"/>
<organism evidence="2 3">
    <name type="scientific">Microvirga lotononidis</name>
    <dbReference type="NCBI Taxonomy" id="864069"/>
    <lineage>
        <taxon>Bacteria</taxon>
        <taxon>Pseudomonadati</taxon>
        <taxon>Pseudomonadota</taxon>
        <taxon>Alphaproteobacteria</taxon>
        <taxon>Hyphomicrobiales</taxon>
        <taxon>Methylobacteriaceae</taxon>
        <taxon>Microvirga</taxon>
    </lineage>
</organism>
<gene>
    <name evidence="2" type="ORF">MicloDRAFT_00061020</name>
</gene>
<dbReference type="EMBL" id="JH660647">
    <property type="protein sequence ID" value="EIM25376.1"/>
    <property type="molecule type" value="Genomic_DNA"/>
</dbReference>
<dbReference type="HOGENOM" id="CLU_054927_1_0_5"/>
<dbReference type="InterPro" id="IPR002881">
    <property type="entry name" value="DUF58"/>
</dbReference>
<accession>I4YN34</accession>
<dbReference type="STRING" id="864069.MicloDRAFT_00061020"/>
<dbReference type="PANTHER" id="PTHR33608">
    <property type="entry name" value="BLL2464 PROTEIN"/>
    <property type="match status" value="1"/>
</dbReference>
<proteinExistence type="predicted"/>
<protein>
    <recommendedName>
        <fullName evidence="1">DUF58 domain-containing protein</fullName>
    </recommendedName>
</protein>
<evidence type="ECO:0000313" key="3">
    <source>
        <dbReference type="Proteomes" id="UP000003947"/>
    </source>
</evidence>
<evidence type="ECO:0000259" key="1">
    <source>
        <dbReference type="Pfam" id="PF01882"/>
    </source>
</evidence>
<sequence>MASGGSSHHPPASHGRTSVTVDELLRLRHKARGFSFLPRQPVHSILTGPHASRLRGRGLNFEELRPYYPGDDTRTIDWNATARLREPFIRVYTEERDRAVMLLVDQRLSMFFGSHRATKSVAAAEVAAASAWRVTSLGDRIGAVVFSDDGAVTVKPQARDAGATAVINAVAELNRALPGRIAGHATPGALNDALRRAAPFLKHDGLLCLITDAAGADQETVERVTALTAHNDVLSVFVYDPLEADLPPIGPVVVAEANRQMEIDLSSTDLRTRFAQDFARRRRQIERFSRKRSIPVLPIRADFDPIDQLRDLLGRRVTHSIRGRAPEAVRS</sequence>